<sequence length="160" mass="17561">MLLIFLALLVVFGSCLLIFSNSPYFGVFGVLTQSLAFSVLLCFFGVPFFGLLIVLIYIGGMLVVFLFSTILSAERYPSTGSWEVLLFSGGLSTFIYPLLYSWETNVESLGFLTLESESNLGEIFGCLGIFTCLVGIVLLVALMVVLTFGFEHGYGQLRKL</sequence>
<evidence type="ECO:0000256" key="2">
    <source>
        <dbReference type="ARBA" id="ARBA00005698"/>
    </source>
</evidence>
<dbReference type="InterPro" id="IPR042106">
    <property type="entry name" value="Nuo/plastoQ_OxRdtase_6_NuoJ"/>
</dbReference>
<feature type="transmembrane region" description="Helical" evidence="15">
    <location>
        <begin position="122"/>
        <end position="150"/>
    </location>
</feature>
<evidence type="ECO:0000256" key="9">
    <source>
        <dbReference type="ARBA" id="ARBA00022982"/>
    </source>
</evidence>
<evidence type="ECO:0000256" key="6">
    <source>
        <dbReference type="ARBA" id="ARBA00022660"/>
    </source>
</evidence>
<dbReference type="Pfam" id="PF00499">
    <property type="entry name" value="Oxidored_q3"/>
    <property type="match status" value="1"/>
</dbReference>
<comment type="subcellular location">
    <subcellularLocation>
        <location evidence="1 15">Mitochondrion membrane</location>
        <topology evidence="1 15">Multi-pass membrane protein</topology>
    </subcellularLocation>
</comment>
<evidence type="ECO:0000256" key="10">
    <source>
        <dbReference type="ARBA" id="ARBA00022989"/>
    </source>
</evidence>
<keyword evidence="11 15" id="KW-0520">NAD</keyword>
<keyword evidence="10 15" id="KW-1133">Transmembrane helix</keyword>
<evidence type="ECO:0000256" key="14">
    <source>
        <dbReference type="ARBA" id="ARBA00049551"/>
    </source>
</evidence>
<gene>
    <name evidence="16" type="primary">nad6</name>
</gene>
<reference evidence="16" key="1">
    <citation type="journal article" date="2018" name="Mol. Phylogenet. Evol.">
        <title>Conservation of mitochondrial genome arrangements in brittle stars (Echinodermata, Ophiuroidea).</title>
        <authorList>
            <person name="Galaska M.P."/>
            <person name="Li Y."/>
            <person name="Kocot K.M."/>
            <person name="Mahon A.R."/>
            <person name="Halanych K.M."/>
        </authorList>
    </citation>
    <scope>NUCLEOTIDE SEQUENCE</scope>
    <source>
        <strain evidence="16">Op95.12C</strain>
    </source>
</reference>
<accession>A0A3G2WI84</accession>
<proteinExistence type="inferred from homology"/>
<comment type="similarity">
    <text evidence="2 15">Belongs to the complex I subunit 6 family.</text>
</comment>
<keyword evidence="5 15" id="KW-0813">Transport</keyword>
<evidence type="ECO:0000256" key="11">
    <source>
        <dbReference type="ARBA" id="ARBA00023027"/>
    </source>
</evidence>
<feature type="transmembrane region" description="Helical" evidence="15">
    <location>
        <begin position="48"/>
        <end position="72"/>
    </location>
</feature>
<evidence type="ECO:0000256" key="1">
    <source>
        <dbReference type="ARBA" id="ARBA00004225"/>
    </source>
</evidence>
<evidence type="ECO:0000256" key="4">
    <source>
        <dbReference type="ARBA" id="ARBA00021095"/>
    </source>
</evidence>
<evidence type="ECO:0000313" key="16">
    <source>
        <dbReference type="EMBL" id="AYO99645.1"/>
    </source>
</evidence>
<protein>
    <recommendedName>
        <fullName evidence="4 15">NADH-ubiquinone oxidoreductase chain 6</fullName>
        <ecNumber evidence="3 15">7.1.1.2</ecNumber>
    </recommendedName>
</protein>
<dbReference type="GO" id="GO:0008137">
    <property type="term" value="F:NADH dehydrogenase (ubiquinone) activity"/>
    <property type="evidence" value="ECO:0007669"/>
    <property type="project" value="UniProtKB-UniRule"/>
</dbReference>
<evidence type="ECO:0000256" key="7">
    <source>
        <dbReference type="ARBA" id="ARBA00022692"/>
    </source>
</evidence>
<keyword evidence="9 15" id="KW-0249">Electron transport</keyword>
<keyword evidence="6 15" id="KW-0679">Respiratory chain</keyword>
<evidence type="ECO:0000256" key="13">
    <source>
        <dbReference type="ARBA" id="ARBA00023136"/>
    </source>
</evidence>
<name>A0A3G2WI84_9ECHI</name>
<dbReference type="GO" id="GO:0031966">
    <property type="term" value="C:mitochondrial membrane"/>
    <property type="evidence" value="ECO:0007669"/>
    <property type="project" value="UniProtKB-SubCell"/>
</dbReference>
<keyword evidence="12 15" id="KW-0496">Mitochondrion</keyword>
<evidence type="ECO:0000256" key="8">
    <source>
        <dbReference type="ARBA" id="ARBA00022967"/>
    </source>
</evidence>
<dbReference type="PANTHER" id="PTHR11435">
    <property type="entry name" value="NADH UBIQUINONE OXIDOREDUCTASE SUBUNIT ND6"/>
    <property type="match status" value="1"/>
</dbReference>
<keyword evidence="8 15" id="KW-1278">Translocase</keyword>
<dbReference type="EMBL" id="MH671880">
    <property type="protein sequence ID" value="AYO99645.1"/>
    <property type="molecule type" value="Genomic_DNA"/>
</dbReference>
<keyword evidence="15" id="KW-0830">Ubiquinone</keyword>
<dbReference type="AlphaFoldDB" id="A0A3G2WI84"/>
<keyword evidence="13 15" id="KW-0472">Membrane</keyword>
<organism evidence="16">
    <name type="scientific">Ophioceres incipiens</name>
    <dbReference type="NCBI Taxonomy" id="1815129"/>
    <lineage>
        <taxon>Eukaryota</taxon>
        <taxon>Metazoa</taxon>
        <taxon>Echinodermata</taxon>
        <taxon>Eleutherozoa</taxon>
        <taxon>Asterozoa</taxon>
        <taxon>Ophiuroidea</taxon>
        <taxon>Myophiuroidea</taxon>
        <taxon>Metophiurida</taxon>
        <taxon>Ophintegrida</taxon>
        <taxon>Amphilepidida</taxon>
        <taxon>Ophiurina</taxon>
        <taxon>Ophiolepidina</taxon>
        <taxon>Ophiolepididae</taxon>
        <taxon>Ophioceres</taxon>
    </lineage>
</organism>
<geneLocation type="mitochondrion" evidence="16"/>
<dbReference type="Gene3D" id="1.20.120.1200">
    <property type="entry name" value="NADH-ubiquinone/plastoquinone oxidoreductase chain 6, subunit NuoJ"/>
    <property type="match status" value="1"/>
</dbReference>
<dbReference type="InterPro" id="IPR050269">
    <property type="entry name" value="ComplexI_Subunit6"/>
</dbReference>
<comment type="catalytic activity">
    <reaction evidence="14 15">
        <text>a ubiquinone + NADH + 5 H(+)(in) = a ubiquinol + NAD(+) + 4 H(+)(out)</text>
        <dbReference type="Rhea" id="RHEA:29091"/>
        <dbReference type="Rhea" id="RHEA-COMP:9565"/>
        <dbReference type="Rhea" id="RHEA-COMP:9566"/>
        <dbReference type="ChEBI" id="CHEBI:15378"/>
        <dbReference type="ChEBI" id="CHEBI:16389"/>
        <dbReference type="ChEBI" id="CHEBI:17976"/>
        <dbReference type="ChEBI" id="CHEBI:57540"/>
        <dbReference type="ChEBI" id="CHEBI:57945"/>
        <dbReference type="EC" id="7.1.1.2"/>
    </reaction>
</comment>
<dbReference type="EC" id="7.1.1.2" evidence="3 15"/>
<evidence type="ECO:0000256" key="15">
    <source>
        <dbReference type="RuleBase" id="RU004430"/>
    </source>
</evidence>
<comment type="function">
    <text evidence="15">Core subunit of the mitochondrial membrane respiratory chain NADH dehydrogenase (Complex I) which catalyzes electron transfer from NADH through the respiratory chain, using ubiquinone as an electron acceptor. Essential for the catalytic activity and assembly of complex I.</text>
</comment>
<dbReference type="InterPro" id="IPR001457">
    <property type="entry name" value="NADH_UbQ/plastoQ_OxRdtase_su6"/>
</dbReference>
<feature type="transmembrane region" description="Helical" evidence="15">
    <location>
        <begin position="84"/>
        <end position="102"/>
    </location>
</feature>
<dbReference type="PANTHER" id="PTHR11435:SF1">
    <property type="entry name" value="NADH-UBIQUINONE OXIDOREDUCTASE CHAIN 6"/>
    <property type="match status" value="1"/>
</dbReference>
<evidence type="ECO:0000256" key="12">
    <source>
        <dbReference type="ARBA" id="ARBA00023128"/>
    </source>
</evidence>
<evidence type="ECO:0000256" key="3">
    <source>
        <dbReference type="ARBA" id="ARBA00012944"/>
    </source>
</evidence>
<keyword evidence="7 15" id="KW-0812">Transmembrane</keyword>
<evidence type="ECO:0000256" key="5">
    <source>
        <dbReference type="ARBA" id="ARBA00022448"/>
    </source>
</evidence>